<feature type="compositionally biased region" description="Polar residues" evidence="1">
    <location>
        <begin position="534"/>
        <end position="545"/>
    </location>
</feature>
<dbReference type="EMBL" id="JALLBG020000285">
    <property type="protein sequence ID" value="KAL3756928.1"/>
    <property type="molecule type" value="Genomic_DNA"/>
</dbReference>
<proteinExistence type="predicted"/>
<keyword evidence="2" id="KW-0812">Transmembrane</keyword>
<evidence type="ECO:0000256" key="1">
    <source>
        <dbReference type="SAM" id="MobiDB-lite"/>
    </source>
</evidence>
<evidence type="ECO:0000256" key="2">
    <source>
        <dbReference type="SAM" id="Phobius"/>
    </source>
</evidence>
<dbReference type="AlphaFoldDB" id="A0ABD3LZM6"/>
<keyword evidence="4" id="KW-1185">Reference proteome</keyword>
<keyword evidence="2" id="KW-1133">Transmembrane helix</keyword>
<keyword evidence="2" id="KW-0472">Membrane</keyword>
<evidence type="ECO:0000313" key="3">
    <source>
        <dbReference type="EMBL" id="KAL3756928.1"/>
    </source>
</evidence>
<feature type="compositionally biased region" description="Low complexity" evidence="1">
    <location>
        <begin position="553"/>
        <end position="565"/>
    </location>
</feature>
<comment type="caution">
    <text evidence="3">The sequence shown here is derived from an EMBL/GenBank/DDBJ whole genome shotgun (WGS) entry which is preliminary data.</text>
</comment>
<sequence length="565" mass="60859">MAEENNDELNLTKDGIEILDPNISFASSADTHRMASKKNYLVKENNSTSDTPMKAEPDAEGTAAPAPAAEVAVATDGHGNNAVEAQQQQQPQPQIAQEQQVPFDEQVQKGDAKIVEAVGVPITRPEIMDDDISSLHYGVSVQDNINNHKYKHVGGANGAGAGGGIIEEHDEEGFNYYDEEIQQLRAVRRRNVLIIIMLLTFLGLVVAISVGIGLAVVANKKNGGSGGSDGSNAVVGEGTGDGEGGESMPSSAPSHEGPCIPIEIGIIFDQYPEETGWFLVKGEYDPTNPDSATLEEDAILWSSKYYDPLDYAEHSDTFDNCAMPGTYTFVFTDTEADGVCCYHGQGSYILSSEGSIITIGGEMDSTEEIITFELPFEEPEPVDTDGDGMDDRLGWMMPIDSSTLTEGVDCENFHLVILTDKYGIETTWELYEGVDKAGTLIANGGPYGSEYTYVVDYCLPSPMEYVLYVYDWDRRGLCCASGEGMYKIVSGDIVIYESDGQFGEVNITQFMLPADGSAKITDEPITSMPSIYPTTLSPAPSSTIVITRPPKSPTISPSDSPTTPP</sequence>
<feature type="region of interest" description="Disordered" evidence="1">
    <location>
        <begin position="223"/>
        <end position="255"/>
    </location>
</feature>
<evidence type="ECO:0000313" key="4">
    <source>
        <dbReference type="Proteomes" id="UP001530293"/>
    </source>
</evidence>
<dbReference type="Proteomes" id="UP001530293">
    <property type="component" value="Unassembled WGS sequence"/>
</dbReference>
<name>A0ABD3LZM6_9STRA</name>
<accession>A0ABD3LZM6</accession>
<feature type="region of interest" description="Disordered" evidence="1">
    <location>
        <begin position="534"/>
        <end position="565"/>
    </location>
</feature>
<reference evidence="3 4" key="1">
    <citation type="submission" date="2024-10" db="EMBL/GenBank/DDBJ databases">
        <title>Updated reference genomes for cyclostephanoid diatoms.</title>
        <authorList>
            <person name="Roberts W.R."/>
            <person name="Alverson A.J."/>
        </authorList>
    </citation>
    <scope>NUCLEOTIDE SEQUENCE [LARGE SCALE GENOMIC DNA]</scope>
    <source>
        <strain evidence="3 4">AJA232-27</strain>
    </source>
</reference>
<protein>
    <submittedName>
        <fullName evidence="3">Uncharacterized protein</fullName>
    </submittedName>
</protein>
<organism evidence="3 4">
    <name type="scientific">Discostella pseudostelligera</name>
    <dbReference type="NCBI Taxonomy" id="259834"/>
    <lineage>
        <taxon>Eukaryota</taxon>
        <taxon>Sar</taxon>
        <taxon>Stramenopiles</taxon>
        <taxon>Ochrophyta</taxon>
        <taxon>Bacillariophyta</taxon>
        <taxon>Coscinodiscophyceae</taxon>
        <taxon>Thalassiosirophycidae</taxon>
        <taxon>Stephanodiscales</taxon>
        <taxon>Stephanodiscaceae</taxon>
        <taxon>Discostella</taxon>
    </lineage>
</organism>
<feature type="region of interest" description="Disordered" evidence="1">
    <location>
        <begin position="37"/>
        <end position="68"/>
    </location>
</feature>
<gene>
    <name evidence="3" type="ORF">ACHAWU_002473</name>
</gene>
<feature type="transmembrane region" description="Helical" evidence="2">
    <location>
        <begin position="192"/>
        <end position="218"/>
    </location>
</feature>